<dbReference type="PROSITE" id="PS00297">
    <property type="entry name" value="HSP70_1"/>
    <property type="match status" value="1"/>
</dbReference>
<evidence type="ECO:0000313" key="9">
    <source>
        <dbReference type="Proteomes" id="UP001501444"/>
    </source>
</evidence>
<evidence type="ECO:0000256" key="3">
    <source>
        <dbReference type="ARBA" id="ARBA00022741"/>
    </source>
</evidence>
<organism evidence="8 9">
    <name type="scientific">Dactylosporangium salmoneum</name>
    <dbReference type="NCBI Taxonomy" id="53361"/>
    <lineage>
        <taxon>Bacteria</taxon>
        <taxon>Bacillati</taxon>
        <taxon>Actinomycetota</taxon>
        <taxon>Actinomycetes</taxon>
        <taxon>Micromonosporales</taxon>
        <taxon>Micromonosporaceae</taxon>
        <taxon>Dactylosporangium</taxon>
    </lineage>
</organism>
<dbReference type="PRINTS" id="PR00301">
    <property type="entry name" value="HEATSHOCK70"/>
</dbReference>
<dbReference type="Gene3D" id="3.90.640.10">
    <property type="entry name" value="Actin, Chain A, domain 4"/>
    <property type="match status" value="1"/>
</dbReference>
<reference evidence="9" key="1">
    <citation type="journal article" date="2019" name="Int. J. Syst. Evol. Microbiol.">
        <title>The Global Catalogue of Microorganisms (GCM) 10K type strain sequencing project: providing services to taxonomists for standard genome sequencing and annotation.</title>
        <authorList>
            <consortium name="The Broad Institute Genomics Platform"/>
            <consortium name="The Broad Institute Genome Sequencing Center for Infectious Disease"/>
            <person name="Wu L."/>
            <person name="Ma J."/>
        </authorList>
    </citation>
    <scope>NUCLEOTIDE SEQUENCE [LARGE SCALE GENOMIC DNA]</scope>
    <source>
        <strain evidence="9">JCM 3272</strain>
    </source>
</reference>
<accession>A0ABP5SDN9</accession>
<dbReference type="InterPro" id="IPR029047">
    <property type="entry name" value="HSP70_peptide-bd_sf"/>
</dbReference>
<dbReference type="InterPro" id="IPR013126">
    <property type="entry name" value="Hsp_70_fam"/>
</dbReference>
<proteinExistence type="inferred from homology"/>
<evidence type="ECO:0000256" key="4">
    <source>
        <dbReference type="ARBA" id="ARBA00022840"/>
    </source>
</evidence>
<evidence type="ECO:0000313" key="8">
    <source>
        <dbReference type="EMBL" id="GAA2328829.1"/>
    </source>
</evidence>
<dbReference type="PROSITE" id="PS01036">
    <property type="entry name" value="HSP70_3"/>
    <property type="match status" value="1"/>
</dbReference>
<keyword evidence="3 7" id="KW-0547">Nucleotide-binding</keyword>
<dbReference type="InterPro" id="IPR018181">
    <property type="entry name" value="Heat_shock_70_CS"/>
</dbReference>
<comment type="similarity">
    <text evidence="1 7">Belongs to the heat shock protein 70 family.</text>
</comment>
<dbReference type="SUPFAM" id="SSF100920">
    <property type="entry name" value="Heat shock protein 70kD (HSP70), peptide-binding domain"/>
    <property type="match status" value="1"/>
</dbReference>
<evidence type="ECO:0000256" key="6">
    <source>
        <dbReference type="ARBA" id="ARBA00023186"/>
    </source>
</evidence>
<dbReference type="InterPro" id="IPR043129">
    <property type="entry name" value="ATPase_NBD"/>
</dbReference>
<name>A0ABP5SDN9_9ACTN</name>
<evidence type="ECO:0000256" key="2">
    <source>
        <dbReference type="ARBA" id="ARBA00022553"/>
    </source>
</evidence>
<keyword evidence="4 7" id="KW-0067">ATP-binding</keyword>
<comment type="caution">
    <text evidence="8">The sequence shown here is derived from an EMBL/GenBank/DDBJ whole genome shotgun (WGS) entry which is preliminary data.</text>
</comment>
<keyword evidence="6" id="KW-0143">Chaperone</keyword>
<dbReference type="PROSITE" id="PS00329">
    <property type="entry name" value="HSP70_2"/>
    <property type="match status" value="1"/>
</dbReference>
<dbReference type="Pfam" id="PF00012">
    <property type="entry name" value="HSP70"/>
    <property type="match status" value="1"/>
</dbReference>
<dbReference type="PANTHER" id="PTHR19375">
    <property type="entry name" value="HEAT SHOCK PROTEIN 70KDA"/>
    <property type="match status" value="1"/>
</dbReference>
<evidence type="ECO:0000256" key="7">
    <source>
        <dbReference type="RuleBase" id="RU003322"/>
    </source>
</evidence>
<protein>
    <submittedName>
        <fullName evidence="8">Hsp70 family protein</fullName>
    </submittedName>
</protein>
<dbReference type="SUPFAM" id="SSF53067">
    <property type="entry name" value="Actin-like ATPase domain"/>
    <property type="match status" value="2"/>
</dbReference>
<keyword evidence="9" id="KW-1185">Reference proteome</keyword>
<dbReference type="Gene3D" id="2.60.34.10">
    <property type="entry name" value="Substrate Binding Domain Of DNAk, Chain A, domain 1"/>
    <property type="match status" value="1"/>
</dbReference>
<keyword evidence="2" id="KW-0597">Phosphoprotein</keyword>
<evidence type="ECO:0000256" key="1">
    <source>
        <dbReference type="ARBA" id="ARBA00007381"/>
    </source>
</evidence>
<sequence length="507" mass="54376">MTIVGIDLGTTYSAVGFLNDLGKPQTIPNRDGEPTTPSVVLFQDDAPLVGTMAKRSAATAPLDVVQFVKRQMGDPAYRFEASNGAQYRAEEVSAFILRRLKEDAEEFLGRPVTQAVITVPAYFDSARRKATQDAGTIAGLDVVRILNEPTAAALAYGIGADTAGTFLVYDLGGGTFDVTVMRTEGGELRVLAIQGDRNLGGFDFDNVLMGLINDRIVAEGGADLFDDEHATAMLRERTELAKHSLTTVERARVVLTVGGRNHNIVVTRAEFEEAAQGLLNRTRGLTEIALEDAGLTWADIDKVLLVGGSTRMPMVRRMVEAEAGKPAERGINPDELVVLGAAVQARLEEAAGEPGGPVPTVDGQPIPPVAEATSHGLGTLARNPVTGRMENTVIIPRNSRIPAQQQGFFTTVVDNQEEVAVEITQGDDIDPEGVQILDTKVVKLPSYPSGAPIAVTYAYDIDQTVFVEVTDLTAKQSLGTFEVYAPQNFSEQELIESARRLTDVGVQ</sequence>
<evidence type="ECO:0000256" key="5">
    <source>
        <dbReference type="ARBA" id="ARBA00023016"/>
    </source>
</evidence>
<keyword evidence="5" id="KW-0346">Stress response</keyword>
<dbReference type="EMBL" id="BAAARV010000005">
    <property type="protein sequence ID" value="GAA2328829.1"/>
    <property type="molecule type" value="Genomic_DNA"/>
</dbReference>
<dbReference type="Proteomes" id="UP001501444">
    <property type="component" value="Unassembled WGS sequence"/>
</dbReference>
<dbReference type="Gene3D" id="3.30.420.40">
    <property type="match status" value="2"/>
</dbReference>
<dbReference type="RefSeq" id="WP_344610614.1">
    <property type="nucleotide sequence ID" value="NZ_BAAARV010000005.1"/>
</dbReference>
<gene>
    <name evidence="8" type="ORF">GCM10010170_005790</name>
</gene>